<sequence length="211" mass="25255">MNKERLQWALQLVCVFLFLISFSIAITVNFVPLYHLFVVQMHLGQRAGMSDVKLLHEYQRVLDFLNYPWISELHSAFQMSYNGLQHFYDVKNLFMFNYLILLCSAPLSFFFFRKLRRLGQQWRLIVPFQFFILGVIGLTGMMLLNFNNFFIYFHELLFRNNDWVFDPKLDPIINVLPDTFFLACFGLFFTLLIIFLVLGIFWGKQSLRKNR</sequence>
<evidence type="ECO:0000313" key="3">
    <source>
        <dbReference type="Proteomes" id="UP000051166"/>
    </source>
</evidence>
<organism evidence="2 3">
    <name type="scientific">Liquorilactobacillus satsumensis DSM 16230 = JCM 12392</name>
    <dbReference type="NCBI Taxonomy" id="1423801"/>
    <lineage>
        <taxon>Bacteria</taxon>
        <taxon>Bacillati</taxon>
        <taxon>Bacillota</taxon>
        <taxon>Bacilli</taxon>
        <taxon>Lactobacillales</taxon>
        <taxon>Lactobacillaceae</taxon>
        <taxon>Liquorilactobacillus</taxon>
    </lineage>
</organism>
<protein>
    <submittedName>
        <fullName evidence="2">Intergral membrane protein</fullName>
    </submittedName>
</protein>
<keyword evidence="3" id="KW-1185">Reference proteome</keyword>
<dbReference type="PATRIC" id="fig|1423801.4.peg.863"/>
<evidence type="ECO:0000313" key="2">
    <source>
        <dbReference type="EMBL" id="KRM00540.1"/>
    </source>
</evidence>
<name>A0A0R1VF84_9LACO</name>
<dbReference type="AlphaFoldDB" id="A0A0R1VF84"/>
<dbReference type="InterPro" id="IPR010178">
    <property type="entry name" value="Lit"/>
</dbReference>
<dbReference type="STRING" id="1423801.FD50_GL000850"/>
<dbReference type="NCBIfam" id="TIGR01906">
    <property type="entry name" value="integ_TIGR01906"/>
    <property type="match status" value="1"/>
</dbReference>
<dbReference type="RefSeq" id="WP_056959468.1">
    <property type="nucleotide sequence ID" value="NZ_AZFQ01000006.1"/>
</dbReference>
<evidence type="ECO:0000256" key="1">
    <source>
        <dbReference type="SAM" id="Phobius"/>
    </source>
</evidence>
<keyword evidence="1" id="KW-1133">Transmembrane helix</keyword>
<feature type="transmembrane region" description="Helical" evidence="1">
    <location>
        <begin position="180"/>
        <end position="202"/>
    </location>
</feature>
<gene>
    <name evidence="2" type="ORF">FD50_GL000850</name>
</gene>
<dbReference type="GeneID" id="98306976"/>
<feature type="transmembrane region" description="Helical" evidence="1">
    <location>
        <begin position="12"/>
        <end position="34"/>
    </location>
</feature>
<keyword evidence="1" id="KW-0812">Transmembrane</keyword>
<feature type="transmembrane region" description="Helical" evidence="1">
    <location>
        <begin position="124"/>
        <end position="144"/>
    </location>
</feature>
<comment type="caution">
    <text evidence="2">The sequence shown here is derived from an EMBL/GenBank/DDBJ whole genome shotgun (WGS) entry which is preliminary data.</text>
</comment>
<dbReference type="Pfam" id="PF07314">
    <property type="entry name" value="Lit"/>
    <property type="match status" value="1"/>
</dbReference>
<feature type="transmembrane region" description="Helical" evidence="1">
    <location>
        <begin position="93"/>
        <end position="112"/>
    </location>
</feature>
<dbReference type="Proteomes" id="UP000051166">
    <property type="component" value="Unassembled WGS sequence"/>
</dbReference>
<dbReference type="OrthoDB" id="9813051at2"/>
<reference evidence="2 3" key="1">
    <citation type="journal article" date="2015" name="Genome Announc.">
        <title>Expanding the biotechnology potential of lactobacilli through comparative genomics of 213 strains and associated genera.</title>
        <authorList>
            <person name="Sun Z."/>
            <person name="Harris H.M."/>
            <person name="McCann A."/>
            <person name="Guo C."/>
            <person name="Argimon S."/>
            <person name="Zhang W."/>
            <person name="Yang X."/>
            <person name="Jeffery I.B."/>
            <person name="Cooney J.C."/>
            <person name="Kagawa T.F."/>
            <person name="Liu W."/>
            <person name="Song Y."/>
            <person name="Salvetti E."/>
            <person name="Wrobel A."/>
            <person name="Rasinkangas P."/>
            <person name="Parkhill J."/>
            <person name="Rea M.C."/>
            <person name="O'Sullivan O."/>
            <person name="Ritari J."/>
            <person name="Douillard F.P."/>
            <person name="Paul Ross R."/>
            <person name="Yang R."/>
            <person name="Briner A.E."/>
            <person name="Felis G.E."/>
            <person name="de Vos W.M."/>
            <person name="Barrangou R."/>
            <person name="Klaenhammer T.R."/>
            <person name="Caufield P.W."/>
            <person name="Cui Y."/>
            <person name="Zhang H."/>
            <person name="O'Toole P.W."/>
        </authorList>
    </citation>
    <scope>NUCLEOTIDE SEQUENCE [LARGE SCALE GENOMIC DNA]</scope>
    <source>
        <strain evidence="2 3">DSM 16230</strain>
    </source>
</reference>
<keyword evidence="1" id="KW-0472">Membrane</keyword>
<proteinExistence type="predicted"/>
<dbReference type="EMBL" id="AZFQ01000006">
    <property type="protein sequence ID" value="KRM00540.1"/>
    <property type="molecule type" value="Genomic_DNA"/>
</dbReference>
<accession>A0A0R1VF84</accession>